<sequence>MQRLRIWGWAAICFSLLTPLYCYGRSQWQRPAQTPQIQQLFAGITYQRQVYTSPRPYIVHIAKIDLTHPGIRVIATPGQPADDDNEFRAQPTSAFLTQFRLQLAMNAGYFYHFNEKTPWDYAPHTGGRVNVLGQSISMGQPYSPPQKQWPVLCFDQSQRGRIVATGHCPSDTLHAVAGNYILHPDQPLQLDSDKPYARSIAALDQTGTTLWLIVVDGKQPDYSEGATFADIEQLIKQIGADIALNLDGGGSTTLVTSTRSGAKLLNAPIHGKWPMNERPVATHLGIYASPIGEMADAQFNSLQNAP</sequence>
<dbReference type="AlphaFoldDB" id="B0C332"/>
<proteinExistence type="predicted"/>
<dbReference type="InterPro" id="IPR018711">
    <property type="entry name" value="NAGPA"/>
</dbReference>
<name>B0C332_ACAM1</name>
<dbReference type="PANTHER" id="PTHR40446">
    <property type="entry name" value="N-ACETYLGLUCOSAMINE-1-PHOSPHODIESTER ALPHA-N-ACETYLGLUCOSAMINIDASE"/>
    <property type="match status" value="1"/>
</dbReference>
<evidence type="ECO:0000259" key="1">
    <source>
        <dbReference type="Pfam" id="PF09992"/>
    </source>
</evidence>
<dbReference type="PANTHER" id="PTHR40446:SF2">
    <property type="entry name" value="N-ACETYLGLUCOSAMINE-1-PHOSPHODIESTER ALPHA-N-ACETYLGLUCOSAMINIDASE"/>
    <property type="match status" value="1"/>
</dbReference>
<reference evidence="2 3" key="1">
    <citation type="journal article" date="2008" name="Proc. Natl. Acad. Sci. U.S.A.">
        <title>Niche adaptation and genome expansion in the chlorophyll d-producing cyanobacterium Acaryochloris marina.</title>
        <authorList>
            <person name="Swingley W.D."/>
            <person name="Chen M."/>
            <person name="Cheung P.C."/>
            <person name="Conrad A.L."/>
            <person name="Dejesa L.C."/>
            <person name="Hao J."/>
            <person name="Honchak B.M."/>
            <person name="Karbach L.E."/>
            <person name="Kurdoglu A."/>
            <person name="Lahiri S."/>
            <person name="Mastrian S.D."/>
            <person name="Miyashita H."/>
            <person name="Page L."/>
            <person name="Ramakrishna P."/>
            <person name="Satoh S."/>
            <person name="Sattley W.M."/>
            <person name="Shimada Y."/>
            <person name="Taylor H.L."/>
            <person name="Tomo T."/>
            <person name="Tsuchiya T."/>
            <person name="Wang Z.T."/>
            <person name="Raymond J."/>
            <person name="Mimuro M."/>
            <person name="Blankenship R.E."/>
            <person name="Touchman J.W."/>
        </authorList>
    </citation>
    <scope>NUCLEOTIDE SEQUENCE [LARGE SCALE GENOMIC DNA]</scope>
    <source>
        <strain evidence="3">MBIC 11017</strain>
    </source>
</reference>
<dbReference type="HOGENOM" id="CLU_958759_0_0_3"/>
<keyword evidence="3" id="KW-1185">Reference proteome</keyword>
<evidence type="ECO:0000313" key="3">
    <source>
        <dbReference type="Proteomes" id="UP000000268"/>
    </source>
</evidence>
<gene>
    <name evidence="2" type="ordered locus">AM1_2369</name>
</gene>
<dbReference type="STRING" id="329726.AM1_2369"/>
<dbReference type="KEGG" id="amr:AM1_2369"/>
<dbReference type="eggNOG" id="COG4632">
    <property type="taxonomic scope" value="Bacteria"/>
</dbReference>
<dbReference type="RefSeq" id="WP_012162849.1">
    <property type="nucleotide sequence ID" value="NC_009925.1"/>
</dbReference>
<dbReference type="EMBL" id="CP000828">
    <property type="protein sequence ID" value="ABW27379.1"/>
    <property type="molecule type" value="Genomic_DNA"/>
</dbReference>
<accession>B0C332</accession>
<dbReference type="Proteomes" id="UP000000268">
    <property type="component" value="Chromosome"/>
</dbReference>
<protein>
    <recommendedName>
        <fullName evidence="1">Phosphodiester glycosidase domain-containing protein</fullName>
    </recommendedName>
</protein>
<dbReference type="Pfam" id="PF09992">
    <property type="entry name" value="NAGPA"/>
    <property type="match status" value="1"/>
</dbReference>
<dbReference type="OrthoDB" id="9816453at2"/>
<feature type="domain" description="Phosphodiester glycosidase" evidence="1">
    <location>
        <begin position="101"/>
        <end position="287"/>
    </location>
</feature>
<organism evidence="2 3">
    <name type="scientific">Acaryochloris marina (strain MBIC 11017)</name>
    <dbReference type="NCBI Taxonomy" id="329726"/>
    <lineage>
        <taxon>Bacteria</taxon>
        <taxon>Bacillati</taxon>
        <taxon>Cyanobacteriota</taxon>
        <taxon>Cyanophyceae</taxon>
        <taxon>Acaryochloridales</taxon>
        <taxon>Acaryochloridaceae</taxon>
        <taxon>Acaryochloris</taxon>
    </lineage>
</organism>
<evidence type="ECO:0000313" key="2">
    <source>
        <dbReference type="EMBL" id="ABW27379.1"/>
    </source>
</evidence>